<dbReference type="EMBL" id="JBFCZG010000006">
    <property type="protein sequence ID" value="KAL3420555.1"/>
    <property type="molecule type" value="Genomic_DNA"/>
</dbReference>
<dbReference type="Gene3D" id="3.30.70.100">
    <property type="match status" value="1"/>
</dbReference>
<dbReference type="SUPFAM" id="SSF54909">
    <property type="entry name" value="Dimeric alpha+beta barrel"/>
    <property type="match status" value="1"/>
</dbReference>
<protein>
    <submittedName>
        <fullName evidence="1">Ethyl tert-butyl ether degradation</fullName>
    </submittedName>
</protein>
<keyword evidence="2" id="KW-1185">Reference proteome</keyword>
<organism evidence="1 2">
    <name type="scientific">Phlyctema vagabunda</name>
    <dbReference type="NCBI Taxonomy" id="108571"/>
    <lineage>
        <taxon>Eukaryota</taxon>
        <taxon>Fungi</taxon>
        <taxon>Dikarya</taxon>
        <taxon>Ascomycota</taxon>
        <taxon>Pezizomycotina</taxon>
        <taxon>Leotiomycetes</taxon>
        <taxon>Helotiales</taxon>
        <taxon>Dermateaceae</taxon>
        <taxon>Phlyctema</taxon>
    </lineage>
</organism>
<dbReference type="Proteomes" id="UP001629113">
    <property type="component" value="Unassembled WGS sequence"/>
</dbReference>
<comment type="caution">
    <text evidence="1">The sequence shown here is derived from an EMBL/GenBank/DDBJ whole genome shotgun (WGS) entry which is preliminary data.</text>
</comment>
<gene>
    <name evidence="1" type="ORF">PVAG01_07000</name>
</gene>
<evidence type="ECO:0000313" key="1">
    <source>
        <dbReference type="EMBL" id="KAL3420555.1"/>
    </source>
</evidence>
<dbReference type="InterPro" id="IPR011008">
    <property type="entry name" value="Dimeric_a/b-barrel"/>
</dbReference>
<evidence type="ECO:0000313" key="2">
    <source>
        <dbReference type="Proteomes" id="UP001629113"/>
    </source>
</evidence>
<name>A0ABR4PB74_9HELO</name>
<dbReference type="PANTHER" id="PTHR40260">
    <property type="entry name" value="BLR8190 PROTEIN"/>
    <property type="match status" value="1"/>
</dbReference>
<accession>A0ABR4PB74</accession>
<sequence length="108" mass="12305">MTVTILLFFTHTSELDFDYYTNTHMKRASELIGSDILISWEVFKLPDDAPYRAMVTTEWPSEEAFKIALDSKEGRLAHDDLPNCSKEEPIFALREFVGSSATVLEGKK</sequence>
<proteinExistence type="predicted"/>
<dbReference type="PANTHER" id="PTHR40260:SF2">
    <property type="entry name" value="BLR8190 PROTEIN"/>
    <property type="match status" value="1"/>
</dbReference>
<reference evidence="1 2" key="1">
    <citation type="submission" date="2024-06" db="EMBL/GenBank/DDBJ databases">
        <title>Complete genome of Phlyctema vagabunda strain 19-DSS-EL-015.</title>
        <authorList>
            <person name="Fiorenzani C."/>
        </authorList>
    </citation>
    <scope>NUCLEOTIDE SEQUENCE [LARGE SCALE GENOMIC DNA]</scope>
    <source>
        <strain evidence="1 2">19-DSS-EL-015</strain>
    </source>
</reference>